<dbReference type="AlphaFoldDB" id="A0A9Q5HY33"/>
<feature type="region of interest" description="Disordered" evidence="1">
    <location>
        <begin position="38"/>
        <end position="79"/>
    </location>
</feature>
<feature type="compositionally biased region" description="Polar residues" evidence="1">
    <location>
        <begin position="58"/>
        <end position="70"/>
    </location>
</feature>
<evidence type="ECO:0000313" key="3">
    <source>
        <dbReference type="Proteomes" id="UP000757232"/>
    </source>
</evidence>
<protein>
    <recommendedName>
        <fullName evidence="4">BTB domain-containing protein</fullName>
    </recommendedName>
</protein>
<comment type="caution">
    <text evidence="2">The sequence shown here is derived from an EMBL/GenBank/DDBJ whole genome shotgun (WGS) entry which is preliminary data.</text>
</comment>
<accession>A0A9Q5HY33</accession>
<dbReference type="Proteomes" id="UP000757232">
    <property type="component" value="Unassembled WGS sequence"/>
</dbReference>
<reference evidence="2" key="1">
    <citation type="submission" date="2016-06" db="EMBL/GenBank/DDBJ databases">
        <title>Draft Genome sequence of the fungus Inonotus baumii.</title>
        <authorList>
            <person name="Zhu H."/>
            <person name="Lin W."/>
        </authorList>
    </citation>
    <scope>NUCLEOTIDE SEQUENCE</scope>
    <source>
        <strain evidence="2">821</strain>
    </source>
</reference>
<evidence type="ECO:0000313" key="2">
    <source>
        <dbReference type="EMBL" id="OCB88119.1"/>
    </source>
</evidence>
<organism evidence="2 3">
    <name type="scientific">Sanghuangporus baumii</name>
    <name type="common">Phellinus baumii</name>
    <dbReference type="NCBI Taxonomy" id="108892"/>
    <lineage>
        <taxon>Eukaryota</taxon>
        <taxon>Fungi</taxon>
        <taxon>Dikarya</taxon>
        <taxon>Basidiomycota</taxon>
        <taxon>Agaricomycotina</taxon>
        <taxon>Agaricomycetes</taxon>
        <taxon>Hymenochaetales</taxon>
        <taxon>Hymenochaetaceae</taxon>
        <taxon>Sanghuangporus</taxon>
    </lineage>
</organism>
<evidence type="ECO:0000256" key="1">
    <source>
        <dbReference type="SAM" id="MobiDB-lite"/>
    </source>
</evidence>
<dbReference type="EMBL" id="LNZH02000184">
    <property type="protein sequence ID" value="OCB88119.1"/>
    <property type="molecule type" value="Genomic_DNA"/>
</dbReference>
<proteinExistence type="predicted"/>
<keyword evidence="3" id="KW-1185">Reference proteome</keyword>
<name>A0A9Q5HY33_SANBA</name>
<gene>
    <name evidence="2" type="ORF">A7U60_g4747</name>
</gene>
<dbReference type="OrthoDB" id="2367075at2759"/>
<sequence length="357" mass="39282">MCHSNAVVVWSPAMNGKANTLAGSLSYSSLPSSPVCLRDPLPPTDIQSPPGSTYAPPTRTSSPYLPTSAPSEHGPKDSYSCWARSPSPCQVSNRDEPTPVTRSDKFWYEDGTVVIRAENTLYRLYKGILARQSNFFRTNITAELRSSPVWVTPSINRKMPEVTRVQPDPPKLNGYGSESTPVVVNVRKSDFELLLTLVFPIDHVLHDKLTLEEWSDIAGAALILELTSIYNLAVNNIIGCCNAINLIDIGITLKEWSDIAGAALILEITSIYNLAVNNIIGCCNAINLIDIGRSKLIQECYTEGFRVFCTREASLSLEEGRQLGVDCIIAIAHARDKLAKGAEWSEIESSIQFEYDE</sequence>
<evidence type="ECO:0008006" key="4">
    <source>
        <dbReference type="Google" id="ProtNLM"/>
    </source>
</evidence>